<evidence type="ECO:0000313" key="1">
    <source>
        <dbReference type="EMBL" id="KAF7360810.1"/>
    </source>
</evidence>
<name>A0A8H6YGM8_9AGAR</name>
<evidence type="ECO:0000313" key="2">
    <source>
        <dbReference type="Proteomes" id="UP000623467"/>
    </source>
</evidence>
<proteinExistence type="predicted"/>
<protein>
    <submittedName>
        <fullName evidence="1">Uncharacterized protein</fullName>
    </submittedName>
</protein>
<dbReference type="EMBL" id="JACAZH010000008">
    <property type="protein sequence ID" value="KAF7360810.1"/>
    <property type="molecule type" value="Genomic_DNA"/>
</dbReference>
<dbReference type="Proteomes" id="UP000623467">
    <property type="component" value="Unassembled WGS sequence"/>
</dbReference>
<dbReference type="AlphaFoldDB" id="A0A8H6YGM8"/>
<sequence length="120" mass="12970">MSSPSIGFYKCAGLFPPGSTSHSPSASLLQAPFILVPSPVLLPDLVATSPHVPAALAHCLVHGVSSFRAPPASSFSCMDPRILCDFPEEMLSLTVPHSHFYALDFTYHGRLRSRNLSYSR</sequence>
<reference evidence="1" key="1">
    <citation type="submission" date="2020-05" db="EMBL/GenBank/DDBJ databases">
        <title>Mycena genomes resolve the evolution of fungal bioluminescence.</title>
        <authorList>
            <person name="Tsai I.J."/>
        </authorList>
    </citation>
    <scope>NUCLEOTIDE SEQUENCE</scope>
    <source>
        <strain evidence="1">160909Yilan</strain>
    </source>
</reference>
<gene>
    <name evidence="1" type="ORF">MSAN_01109800</name>
</gene>
<comment type="caution">
    <text evidence="1">The sequence shown here is derived from an EMBL/GenBank/DDBJ whole genome shotgun (WGS) entry which is preliminary data.</text>
</comment>
<keyword evidence="2" id="KW-1185">Reference proteome</keyword>
<accession>A0A8H6YGM8</accession>
<organism evidence="1 2">
    <name type="scientific">Mycena sanguinolenta</name>
    <dbReference type="NCBI Taxonomy" id="230812"/>
    <lineage>
        <taxon>Eukaryota</taxon>
        <taxon>Fungi</taxon>
        <taxon>Dikarya</taxon>
        <taxon>Basidiomycota</taxon>
        <taxon>Agaricomycotina</taxon>
        <taxon>Agaricomycetes</taxon>
        <taxon>Agaricomycetidae</taxon>
        <taxon>Agaricales</taxon>
        <taxon>Marasmiineae</taxon>
        <taxon>Mycenaceae</taxon>
        <taxon>Mycena</taxon>
    </lineage>
</organism>